<evidence type="ECO:0000256" key="2">
    <source>
        <dbReference type="PROSITE-ProRule" id="PRU01091"/>
    </source>
</evidence>
<evidence type="ECO:0000256" key="1">
    <source>
        <dbReference type="ARBA" id="ARBA00023125"/>
    </source>
</evidence>
<feature type="domain" description="OmpR/PhoB-type" evidence="3">
    <location>
        <begin position="184"/>
        <end position="281"/>
    </location>
</feature>
<dbReference type="InterPro" id="IPR001867">
    <property type="entry name" value="OmpR/PhoB-type_DNA-bd"/>
</dbReference>
<evidence type="ECO:0000259" key="3">
    <source>
        <dbReference type="PROSITE" id="PS51755"/>
    </source>
</evidence>
<proteinExistence type="predicted"/>
<accession>A0A327WMT9</accession>
<gene>
    <name evidence="4" type="ORF">LX87_04771</name>
</gene>
<evidence type="ECO:0000313" key="5">
    <source>
        <dbReference type="Proteomes" id="UP000248790"/>
    </source>
</evidence>
<feature type="DNA-binding region" description="OmpR/PhoB-type" evidence="2">
    <location>
        <begin position="184"/>
        <end position="281"/>
    </location>
</feature>
<dbReference type="EMBL" id="QLMC01000006">
    <property type="protein sequence ID" value="RAJ93259.1"/>
    <property type="molecule type" value="Genomic_DNA"/>
</dbReference>
<evidence type="ECO:0000313" key="4">
    <source>
        <dbReference type="EMBL" id="RAJ93259.1"/>
    </source>
</evidence>
<dbReference type="CDD" id="cd00383">
    <property type="entry name" value="trans_reg_C"/>
    <property type="match status" value="1"/>
</dbReference>
<reference evidence="4 5" key="1">
    <citation type="submission" date="2018-06" db="EMBL/GenBank/DDBJ databases">
        <title>Genomic Encyclopedia of Archaeal and Bacterial Type Strains, Phase II (KMG-II): from individual species to whole genera.</title>
        <authorList>
            <person name="Goeker M."/>
        </authorList>
    </citation>
    <scope>NUCLEOTIDE SEQUENCE [LARGE SCALE GENOMIC DNA]</scope>
    <source>
        <strain evidence="4 5">DSM 21851</strain>
    </source>
</reference>
<dbReference type="Proteomes" id="UP000248790">
    <property type="component" value="Unassembled WGS sequence"/>
</dbReference>
<dbReference type="AlphaFoldDB" id="A0A327WMT9"/>
<dbReference type="GO" id="GO:0003677">
    <property type="term" value="F:DNA binding"/>
    <property type="evidence" value="ECO:0007669"/>
    <property type="project" value="UniProtKB-UniRule"/>
</dbReference>
<organism evidence="4 5">
    <name type="scientific">Larkinella arboricola</name>
    <dbReference type="NCBI Taxonomy" id="643671"/>
    <lineage>
        <taxon>Bacteria</taxon>
        <taxon>Pseudomonadati</taxon>
        <taxon>Bacteroidota</taxon>
        <taxon>Cytophagia</taxon>
        <taxon>Cytophagales</taxon>
        <taxon>Spirosomataceae</taxon>
        <taxon>Larkinella</taxon>
    </lineage>
</organism>
<dbReference type="InterPro" id="IPR016032">
    <property type="entry name" value="Sig_transdc_resp-reg_C-effctor"/>
</dbReference>
<dbReference type="GO" id="GO:0006355">
    <property type="term" value="P:regulation of DNA-templated transcription"/>
    <property type="evidence" value="ECO:0007669"/>
    <property type="project" value="InterPro"/>
</dbReference>
<dbReference type="SUPFAM" id="SSF46894">
    <property type="entry name" value="C-terminal effector domain of the bipartite response regulators"/>
    <property type="match status" value="1"/>
</dbReference>
<sequence length="291" mass="32711">MRHVILTVLLLLVIGLPGYSDGGKVLVTLRKIGHELLLASGDSTSWISPIEELDERTFLIRFQRPFAFQPASLVEIIHRHLQENQGPLHYLVEVRQEKRNTVAYSYEVRQPLNWKTIACLTRRPPRGAYTIKIQFAQPPVQTASIGRVGWLAGLLLTVLLMGVGWRLVNRKTLPSAPVEQASPLTLVHLGPLTFCLEKQILRLGADRIELSTKESKLLKVFATSPNAVIDRNRLMEQVWGEEGVFVGRSLDVFVSRLRKKLQPAPTVRIVNSHGRGYKLEIDSPKEPGQDG</sequence>
<dbReference type="PROSITE" id="PS51755">
    <property type="entry name" value="OMPR_PHOB"/>
    <property type="match status" value="1"/>
</dbReference>
<dbReference type="GO" id="GO:0000160">
    <property type="term" value="P:phosphorelay signal transduction system"/>
    <property type="evidence" value="ECO:0007669"/>
    <property type="project" value="InterPro"/>
</dbReference>
<dbReference type="OrthoDB" id="7556122at2"/>
<dbReference type="InterPro" id="IPR036388">
    <property type="entry name" value="WH-like_DNA-bd_sf"/>
</dbReference>
<dbReference type="Gene3D" id="1.10.10.10">
    <property type="entry name" value="Winged helix-like DNA-binding domain superfamily/Winged helix DNA-binding domain"/>
    <property type="match status" value="1"/>
</dbReference>
<keyword evidence="5" id="KW-1185">Reference proteome</keyword>
<keyword evidence="1 2" id="KW-0238">DNA-binding</keyword>
<comment type="caution">
    <text evidence="4">The sequence shown here is derived from an EMBL/GenBank/DDBJ whole genome shotgun (WGS) entry which is preliminary data.</text>
</comment>
<name>A0A327WMT9_LARAB</name>
<protein>
    <submittedName>
        <fullName evidence="4">Transcriptional regulator</fullName>
    </submittedName>
</protein>
<dbReference type="Pfam" id="PF00486">
    <property type="entry name" value="Trans_reg_C"/>
    <property type="match status" value="1"/>
</dbReference>
<dbReference type="SMART" id="SM00862">
    <property type="entry name" value="Trans_reg_C"/>
    <property type="match status" value="1"/>
</dbReference>